<dbReference type="Pfam" id="PF04471">
    <property type="entry name" value="Mrr_cat"/>
    <property type="match status" value="1"/>
</dbReference>
<reference evidence="3" key="1">
    <citation type="submission" date="2016-03" db="EMBL/GenBank/DDBJ databases">
        <authorList>
            <person name="Borrel G."/>
            <person name="Mccann A."/>
            <person name="O'Toole P.W."/>
        </authorList>
    </citation>
    <scope>NUCLEOTIDE SEQUENCE</scope>
    <source>
        <strain evidence="3">183</strain>
    </source>
</reference>
<dbReference type="OMA" id="QAKRWEG"/>
<dbReference type="EMBL" id="LVVT01000001">
    <property type="protein sequence ID" value="TQS84888.1"/>
    <property type="molecule type" value="Genomic_DNA"/>
</dbReference>
<dbReference type="InterPro" id="IPR007560">
    <property type="entry name" value="Restrct_endonuc_IV_Mrr"/>
</dbReference>
<dbReference type="PANTHER" id="PTHR30015:SF7">
    <property type="entry name" value="TYPE IV METHYL-DIRECTED RESTRICTION ENZYME ECOKMRR"/>
    <property type="match status" value="1"/>
</dbReference>
<proteinExistence type="predicted"/>
<evidence type="ECO:0000259" key="2">
    <source>
        <dbReference type="Pfam" id="PF14338"/>
    </source>
</evidence>
<dbReference type="GO" id="GO:0015666">
    <property type="term" value="F:restriction endodeoxyribonuclease activity"/>
    <property type="evidence" value="ECO:0007669"/>
    <property type="project" value="TreeGrafter"/>
</dbReference>
<evidence type="ECO:0008006" key="5">
    <source>
        <dbReference type="Google" id="ProtNLM"/>
    </source>
</evidence>
<organism evidence="3 4">
    <name type="scientific">Candidatus Methanomassiliicoccus intestinalis</name>
    <dbReference type="NCBI Taxonomy" id="1406512"/>
    <lineage>
        <taxon>Archaea</taxon>
        <taxon>Methanobacteriati</taxon>
        <taxon>Thermoplasmatota</taxon>
        <taxon>Thermoplasmata</taxon>
        <taxon>Methanomassiliicoccales</taxon>
        <taxon>Methanomassiliicoccaceae</taxon>
        <taxon>Methanomassiliicoccus</taxon>
    </lineage>
</organism>
<dbReference type="GeneID" id="41323071"/>
<dbReference type="Proteomes" id="UP000752814">
    <property type="component" value="Unassembled WGS sequence"/>
</dbReference>
<evidence type="ECO:0000259" key="1">
    <source>
        <dbReference type="Pfam" id="PF04471"/>
    </source>
</evidence>
<name>A0A8J8TFF9_9ARCH</name>
<dbReference type="InterPro" id="IPR052906">
    <property type="entry name" value="Type_IV_Methyl-Rstrct_Enzyme"/>
</dbReference>
<dbReference type="InterPro" id="IPR011335">
    <property type="entry name" value="Restrct_endonuc-II-like"/>
</dbReference>
<dbReference type="AlphaFoldDB" id="A0A8J8TFF9"/>
<dbReference type="PANTHER" id="PTHR30015">
    <property type="entry name" value="MRR RESTRICTION SYSTEM PROTEIN"/>
    <property type="match status" value="1"/>
</dbReference>
<dbReference type="Gene3D" id="3.40.1350.10">
    <property type="match status" value="1"/>
</dbReference>
<feature type="domain" description="Restriction endonuclease type IV Mrr" evidence="1">
    <location>
        <begin position="152"/>
        <end position="273"/>
    </location>
</feature>
<dbReference type="Pfam" id="PF14338">
    <property type="entry name" value="Mrr_N"/>
    <property type="match status" value="1"/>
</dbReference>
<accession>A0A8J8TFF9</accession>
<dbReference type="InterPro" id="IPR011856">
    <property type="entry name" value="tRNA_endonuc-like_dom_sf"/>
</dbReference>
<dbReference type="GO" id="GO:0009307">
    <property type="term" value="P:DNA restriction-modification system"/>
    <property type="evidence" value="ECO:0007669"/>
    <property type="project" value="InterPro"/>
</dbReference>
<feature type="domain" description="Restriction system protein Mrr-like N-terminal" evidence="2">
    <location>
        <begin position="5"/>
        <end position="88"/>
    </location>
</feature>
<dbReference type="SUPFAM" id="SSF52980">
    <property type="entry name" value="Restriction endonuclease-like"/>
    <property type="match status" value="1"/>
</dbReference>
<dbReference type="RefSeq" id="WP_020448543.1">
    <property type="nucleotide sequence ID" value="NZ_CAYAYE010000003.1"/>
</dbReference>
<protein>
    <recommendedName>
        <fullName evidence="5">Restriction endonuclease</fullName>
    </recommendedName>
</protein>
<evidence type="ECO:0000313" key="3">
    <source>
        <dbReference type="EMBL" id="TQS84888.1"/>
    </source>
</evidence>
<evidence type="ECO:0000313" key="4">
    <source>
        <dbReference type="Proteomes" id="UP000752814"/>
    </source>
</evidence>
<gene>
    <name evidence="3" type="ORF">A3207_02375</name>
</gene>
<dbReference type="GO" id="GO:0003677">
    <property type="term" value="F:DNA binding"/>
    <property type="evidence" value="ECO:0007669"/>
    <property type="project" value="InterPro"/>
</dbReference>
<sequence>MIPPFHKFFIPTLEILQDEEIRRSSEIAELLKKSYPLPEEDYKEVLKSGETRYNNRVHWCLSHLKHGGLIESVSRGCYGITSVGLDELNDHSEQKDMKYFLEKYPALDEFIHSKSNEKKQPMSEITPMELIESAVEANEQTLKSDLMKMIYQNVNWSFFEHLVLELLSAMGYGTDRSSLKCTGKPGDQGIDGEISEDALGFDKIFIQAKHYSKDNKVTDKEIRNFIGSISIKGGNKGVFITTSSFTDKAIEAARSCNSSKIILIDGELLAQYMINNNVGVAISNTYHIKKVDLDFFEED</sequence>
<comment type="caution">
    <text evidence="3">The sequence shown here is derived from an EMBL/GenBank/DDBJ whole genome shotgun (WGS) entry which is preliminary data.</text>
</comment>
<dbReference type="InterPro" id="IPR025745">
    <property type="entry name" value="Mrr-like_N_dom"/>
</dbReference>